<keyword evidence="2 11" id="KW-0813">Transport</keyword>
<feature type="domain" description="TonB-dependent receptor plug" evidence="15">
    <location>
        <begin position="48"/>
        <end position="160"/>
    </location>
</feature>
<evidence type="ECO:0000259" key="15">
    <source>
        <dbReference type="Pfam" id="PF07715"/>
    </source>
</evidence>
<name>A0A2K2G131_9SPHN</name>
<evidence type="ECO:0000256" key="13">
    <source>
        <dbReference type="SAM" id="SignalP"/>
    </source>
</evidence>
<sequence>MSTSTALAGLGAVVSGAAFVAPAPVLAQSASEPDNAIVVTARRTEERLESVPLAISAFSAEALETQDIKSLNDISAATPGFQFQNQAGGGSGRNDRSINNLTFRGLALGNVSPISQGGLVFIDGAPVINASVPAIDDVARVEVLKGPQAAYFGRSTFSGAVNFVTKSPTYDFSGRVKGMAGNYGSNAVSGSVNIPVIDQMLAFRLGASHDFEGGQYRNSADRSQHLGDRKTDAVSAQLLFEPMSTLKITGFASYAVSKDGPPAQAAIKSSEFNCDLGGTSGGYYCGKLPAKLPASLIGGNYQLDQRAYDVLIANSAEYPTIFDPGFNKSTGLKRETVQADLRMDWELGGGMVLSSITAYHSDKTQTGLDLTFRDTSDIANPTASLPGAPSYVKWLLNYQTYVTDFSQELRLTSAQDQPLRWTVGASYFTADYDSGAIWGINPYGTGNSSTLTNQKPKTPAIFGAVYFDVTPELTISAEGRYQWDKIRMSVLASAAGVYYDSPIVQQATFKSFSPRLTVDYKFAPDSTAYVLFSRGYRPGGFNGAYDALSDTEKAQIATTGGSTYKQERLDNYEVGIKSAFMNGKASIRAAVYVDKYRDGQVSNSYTYYPDGSSTINLLSVVENLGAVDLWGIELEGNVTPAEGLSFNGSFGLADSDIKNFICAECLNIGGTTDATGNKLSGVPRLTWTAGVQYDRQLSDAWSGYARLDYRHRGRQYVDNYNAAWSRNDDKVDVRFGARQDANGGGGLAVEAFVTNLFNEQTMVGGRATDLVTLTTNEIRLALPEKRRMGVRFSYEF</sequence>
<evidence type="ECO:0000256" key="2">
    <source>
        <dbReference type="ARBA" id="ARBA00022448"/>
    </source>
</evidence>
<dbReference type="GO" id="GO:0009279">
    <property type="term" value="C:cell outer membrane"/>
    <property type="evidence" value="ECO:0007669"/>
    <property type="project" value="UniProtKB-SubCell"/>
</dbReference>
<keyword evidence="6" id="KW-0408">Iron</keyword>
<gene>
    <name evidence="16" type="ORF">A8V01_18495</name>
</gene>
<keyword evidence="3 11" id="KW-1134">Transmembrane beta strand</keyword>
<dbReference type="SUPFAM" id="SSF56935">
    <property type="entry name" value="Porins"/>
    <property type="match status" value="1"/>
</dbReference>
<evidence type="ECO:0000256" key="5">
    <source>
        <dbReference type="ARBA" id="ARBA00022692"/>
    </source>
</evidence>
<organism evidence="16 17">
    <name type="scientific">Novosphingobium guangzhouense</name>
    <dbReference type="NCBI Taxonomy" id="1850347"/>
    <lineage>
        <taxon>Bacteria</taxon>
        <taxon>Pseudomonadati</taxon>
        <taxon>Pseudomonadota</taxon>
        <taxon>Alphaproteobacteria</taxon>
        <taxon>Sphingomonadales</taxon>
        <taxon>Sphingomonadaceae</taxon>
        <taxon>Novosphingobium</taxon>
    </lineage>
</organism>
<keyword evidence="9 11" id="KW-0472">Membrane</keyword>
<evidence type="ECO:0000256" key="11">
    <source>
        <dbReference type="PROSITE-ProRule" id="PRU01360"/>
    </source>
</evidence>
<evidence type="ECO:0000256" key="4">
    <source>
        <dbReference type="ARBA" id="ARBA00022496"/>
    </source>
</evidence>
<dbReference type="InterPro" id="IPR012910">
    <property type="entry name" value="Plug_dom"/>
</dbReference>
<evidence type="ECO:0000256" key="10">
    <source>
        <dbReference type="ARBA" id="ARBA00023237"/>
    </source>
</evidence>
<evidence type="ECO:0000313" key="16">
    <source>
        <dbReference type="EMBL" id="PNU04750.1"/>
    </source>
</evidence>
<dbReference type="PANTHER" id="PTHR32552:SF81">
    <property type="entry name" value="TONB-DEPENDENT OUTER MEMBRANE RECEPTOR"/>
    <property type="match status" value="1"/>
</dbReference>
<evidence type="ECO:0000256" key="9">
    <source>
        <dbReference type="ARBA" id="ARBA00023136"/>
    </source>
</evidence>
<comment type="subcellular location">
    <subcellularLocation>
        <location evidence="1 11">Cell outer membrane</location>
        <topology evidence="1 11">Multi-pass membrane protein</topology>
    </subcellularLocation>
</comment>
<evidence type="ECO:0000256" key="3">
    <source>
        <dbReference type="ARBA" id="ARBA00022452"/>
    </source>
</evidence>
<dbReference type="InterPro" id="IPR000531">
    <property type="entry name" value="Beta-barrel_TonB"/>
</dbReference>
<feature type="chain" id="PRO_5014476974" description="TonB-dependent receptor" evidence="13">
    <location>
        <begin position="28"/>
        <end position="796"/>
    </location>
</feature>
<keyword evidence="5 11" id="KW-0812">Transmembrane</keyword>
<dbReference type="Pfam" id="PF07715">
    <property type="entry name" value="Plug"/>
    <property type="match status" value="1"/>
</dbReference>
<reference evidence="16 17" key="1">
    <citation type="submission" date="2016-05" db="EMBL/GenBank/DDBJ databases">
        <title>Complete genome sequence of Novosphingobium guangzhouense SA925(T).</title>
        <authorList>
            <person name="Sha S."/>
        </authorList>
    </citation>
    <scope>NUCLEOTIDE SEQUENCE [LARGE SCALE GENOMIC DNA]</scope>
    <source>
        <strain evidence="16 17">SA925</strain>
    </source>
</reference>
<feature type="domain" description="TonB-dependent receptor-like beta-barrel" evidence="14">
    <location>
        <begin position="307"/>
        <end position="730"/>
    </location>
</feature>
<evidence type="ECO:0000313" key="17">
    <source>
        <dbReference type="Proteomes" id="UP000236327"/>
    </source>
</evidence>
<keyword evidence="7" id="KW-0406">Ion transport</keyword>
<evidence type="ECO:0000256" key="7">
    <source>
        <dbReference type="ARBA" id="ARBA00023065"/>
    </source>
</evidence>
<evidence type="ECO:0000256" key="6">
    <source>
        <dbReference type="ARBA" id="ARBA00023004"/>
    </source>
</evidence>
<proteinExistence type="inferred from homology"/>
<evidence type="ECO:0000256" key="1">
    <source>
        <dbReference type="ARBA" id="ARBA00004571"/>
    </source>
</evidence>
<keyword evidence="8 12" id="KW-0798">TonB box</keyword>
<evidence type="ECO:0008006" key="18">
    <source>
        <dbReference type="Google" id="ProtNLM"/>
    </source>
</evidence>
<comment type="similarity">
    <text evidence="11 12">Belongs to the TonB-dependent receptor family.</text>
</comment>
<evidence type="ECO:0000256" key="8">
    <source>
        <dbReference type="ARBA" id="ARBA00023077"/>
    </source>
</evidence>
<keyword evidence="10 11" id="KW-0998">Cell outer membrane</keyword>
<dbReference type="EMBL" id="LYMM01000031">
    <property type="protein sequence ID" value="PNU04750.1"/>
    <property type="molecule type" value="Genomic_DNA"/>
</dbReference>
<dbReference type="AlphaFoldDB" id="A0A2K2G131"/>
<keyword evidence="4" id="KW-0410">Iron transport</keyword>
<evidence type="ECO:0000256" key="12">
    <source>
        <dbReference type="RuleBase" id="RU003357"/>
    </source>
</evidence>
<dbReference type="InterPro" id="IPR039426">
    <property type="entry name" value="TonB-dep_rcpt-like"/>
</dbReference>
<comment type="caution">
    <text evidence="16">The sequence shown here is derived from an EMBL/GenBank/DDBJ whole genome shotgun (WGS) entry which is preliminary data.</text>
</comment>
<dbReference type="PROSITE" id="PS52016">
    <property type="entry name" value="TONB_DEPENDENT_REC_3"/>
    <property type="match status" value="1"/>
</dbReference>
<dbReference type="InterPro" id="IPR036942">
    <property type="entry name" value="Beta-barrel_TonB_sf"/>
</dbReference>
<feature type="signal peptide" evidence="13">
    <location>
        <begin position="1"/>
        <end position="27"/>
    </location>
</feature>
<dbReference type="PANTHER" id="PTHR32552">
    <property type="entry name" value="FERRICHROME IRON RECEPTOR-RELATED"/>
    <property type="match status" value="1"/>
</dbReference>
<dbReference type="GO" id="GO:0006826">
    <property type="term" value="P:iron ion transport"/>
    <property type="evidence" value="ECO:0007669"/>
    <property type="project" value="UniProtKB-KW"/>
</dbReference>
<dbReference type="Proteomes" id="UP000236327">
    <property type="component" value="Unassembled WGS sequence"/>
</dbReference>
<dbReference type="Pfam" id="PF00593">
    <property type="entry name" value="TonB_dep_Rec_b-barrel"/>
    <property type="match status" value="1"/>
</dbReference>
<keyword evidence="17" id="KW-1185">Reference proteome</keyword>
<evidence type="ECO:0000259" key="14">
    <source>
        <dbReference type="Pfam" id="PF00593"/>
    </source>
</evidence>
<dbReference type="Gene3D" id="2.40.170.20">
    <property type="entry name" value="TonB-dependent receptor, beta-barrel domain"/>
    <property type="match status" value="2"/>
</dbReference>
<keyword evidence="13" id="KW-0732">Signal</keyword>
<dbReference type="RefSeq" id="WP_170065898.1">
    <property type="nucleotide sequence ID" value="NZ_LYMM01000031.1"/>
</dbReference>
<protein>
    <recommendedName>
        <fullName evidence="18">TonB-dependent receptor</fullName>
    </recommendedName>
</protein>
<accession>A0A2K2G131</accession>